<dbReference type="EMBL" id="JAUSUC010000048">
    <property type="protein sequence ID" value="MDQ0216408.1"/>
    <property type="molecule type" value="Genomic_DNA"/>
</dbReference>
<protein>
    <submittedName>
        <fullName evidence="3">Glycosyltransferase involved in cell wall biosynthesis</fullName>
    </submittedName>
</protein>
<feature type="domain" description="Glycosyltransferase 2-like" evidence="2">
    <location>
        <begin position="6"/>
        <end position="174"/>
    </location>
</feature>
<name>A0AAJ1WKD6_9BACI</name>
<comment type="similarity">
    <text evidence="1">Belongs to the glycosyltransferase 2 family.</text>
</comment>
<dbReference type="PANTHER" id="PTHR22916:SF3">
    <property type="entry name" value="UDP-GLCNAC:BETAGAL BETA-1,3-N-ACETYLGLUCOSAMINYLTRANSFERASE-LIKE PROTEIN 1"/>
    <property type="match status" value="1"/>
</dbReference>
<dbReference type="SUPFAM" id="SSF53448">
    <property type="entry name" value="Nucleotide-diphospho-sugar transferases"/>
    <property type="match status" value="1"/>
</dbReference>
<keyword evidence="4" id="KW-1185">Reference proteome</keyword>
<evidence type="ECO:0000259" key="2">
    <source>
        <dbReference type="Pfam" id="PF00535"/>
    </source>
</evidence>
<dbReference type="AlphaFoldDB" id="A0AAJ1WKD6"/>
<gene>
    <name evidence="3" type="ORF">J2S13_002867</name>
</gene>
<sequence length="255" mass="29389">MLPKVSILIPTYNRPFYFQLALQSALAQTYPNIEIVVGDNSDNDQTTKIMEHYLGNPNIKYFRNERNIGPVRNQQKCFDISTGEYINYLMDDDLFHPQKIEKMMHYFLNYKDITLVTSHKQLIDDRGAIFQLNMSPYTSLYQDDTVLDGYTLGNMILKDKINYIGAPTMVLFRKWDLDEPFGVFAGKQSQNNVDVASWLNLLAKGKAVYMAQALSSFRVHKNQLTQLDTWNAFEKGTQDWLNVVSDGPKKGFLKA</sequence>
<dbReference type="Proteomes" id="UP001237207">
    <property type="component" value="Unassembled WGS sequence"/>
</dbReference>
<dbReference type="Pfam" id="PF00535">
    <property type="entry name" value="Glycos_transf_2"/>
    <property type="match status" value="1"/>
</dbReference>
<organism evidence="3 4">
    <name type="scientific">Oikeobacillus pervagus</name>
    <dbReference type="NCBI Taxonomy" id="1325931"/>
    <lineage>
        <taxon>Bacteria</taxon>
        <taxon>Bacillati</taxon>
        <taxon>Bacillota</taxon>
        <taxon>Bacilli</taxon>
        <taxon>Bacillales</taxon>
        <taxon>Bacillaceae</taxon>
        <taxon>Oikeobacillus</taxon>
    </lineage>
</organism>
<dbReference type="InterPro" id="IPR029044">
    <property type="entry name" value="Nucleotide-diphossugar_trans"/>
</dbReference>
<dbReference type="PANTHER" id="PTHR22916">
    <property type="entry name" value="GLYCOSYLTRANSFERASE"/>
    <property type="match status" value="1"/>
</dbReference>
<dbReference type="GO" id="GO:0016758">
    <property type="term" value="F:hexosyltransferase activity"/>
    <property type="evidence" value="ECO:0007669"/>
    <property type="project" value="UniProtKB-ARBA"/>
</dbReference>
<dbReference type="Gene3D" id="3.90.550.10">
    <property type="entry name" value="Spore Coat Polysaccharide Biosynthesis Protein SpsA, Chain A"/>
    <property type="match status" value="1"/>
</dbReference>
<evidence type="ECO:0000313" key="4">
    <source>
        <dbReference type="Proteomes" id="UP001237207"/>
    </source>
</evidence>
<comment type="caution">
    <text evidence="3">The sequence shown here is derived from an EMBL/GenBank/DDBJ whole genome shotgun (WGS) entry which is preliminary data.</text>
</comment>
<accession>A0AAJ1WKD6</accession>
<evidence type="ECO:0000313" key="3">
    <source>
        <dbReference type="EMBL" id="MDQ0216408.1"/>
    </source>
</evidence>
<dbReference type="CDD" id="cd00761">
    <property type="entry name" value="Glyco_tranf_GTA_type"/>
    <property type="match status" value="1"/>
</dbReference>
<dbReference type="RefSeq" id="WP_307258437.1">
    <property type="nucleotide sequence ID" value="NZ_JAUSUC010000048.1"/>
</dbReference>
<reference evidence="3" key="1">
    <citation type="submission" date="2023-07" db="EMBL/GenBank/DDBJ databases">
        <title>Genomic Encyclopedia of Type Strains, Phase IV (KMG-IV): sequencing the most valuable type-strain genomes for metagenomic binning, comparative biology and taxonomic classification.</title>
        <authorList>
            <person name="Goeker M."/>
        </authorList>
    </citation>
    <scope>NUCLEOTIDE SEQUENCE</scope>
    <source>
        <strain evidence="3">DSM 23947</strain>
    </source>
</reference>
<dbReference type="InterPro" id="IPR001173">
    <property type="entry name" value="Glyco_trans_2-like"/>
</dbReference>
<proteinExistence type="inferred from homology"/>
<evidence type="ECO:0000256" key="1">
    <source>
        <dbReference type="ARBA" id="ARBA00006739"/>
    </source>
</evidence>